<gene>
    <name evidence="2" type="ORF">A2442_03315</name>
</gene>
<dbReference type="EMBL" id="MFAE01000012">
    <property type="protein sequence ID" value="OGD66886.1"/>
    <property type="molecule type" value="Genomic_DNA"/>
</dbReference>
<dbReference type="Proteomes" id="UP000179003">
    <property type="component" value="Unassembled WGS sequence"/>
</dbReference>
<organism evidence="2 3">
    <name type="scientific">Candidatus Campbellbacteria bacterium RIFOXYC2_FULL_35_25</name>
    <dbReference type="NCBI Taxonomy" id="1797582"/>
    <lineage>
        <taxon>Bacteria</taxon>
        <taxon>Candidatus Campbelliibacteriota</taxon>
    </lineage>
</organism>
<comment type="caution">
    <text evidence="2">The sequence shown here is derived from an EMBL/GenBank/DDBJ whole genome shotgun (WGS) entry which is preliminary data.</text>
</comment>
<feature type="transmembrane region" description="Helical" evidence="1">
    <location>
        <begin position="20"/>
        <end position="38"/>
    </location>
</feature>
<keyword evidence="1" id="KW-0812">Transmembrane</keyword>
<keyword evidence="1" id="KW-0472">Membrane</keyword>
<evidence type="ECO:0000313" key="3">
    <source>
        <dbReference type="Proteomes" id="UP000179003"/>
    </source>
</evidence>
<sequence>MVKKTTKKIEVKKTSGTVKVLEGALAGAALAVAAGMFLSSKKGKEIQKDIKHKANDFYKSVSPKLKKVQKMGEAEFKAFMKTAVLNYGKAKKMSEAEVKELMKEAQSSWKHLTKHF</sequence>
<evidence type="ECO:0000256" key="1">
    <source>
        <dbReference type="SAM" id="Phobius"/>
    </source>
</evidence>
<proteinExistence type="predicted"/>
<accession>A0A1F5EI60</accession>
<reference evidence="2 3" key="1">
    <citation type="journal article" date="2016" name="Nat. Commun.">
        <title>Thousands of microbial genomes shed light on interconnected biogeochemical processes in an aquifer system.</title>
        <authorList>
            <person name="Anantharaman K."/>
            <person name="Brown C.T."/>
            <person name="Hug L.A."/>
            <person name="Sharon I."/>
            <person name="Castelle C.J."/>
            <person name="Probst A.J."/>
            <person name="Thomas B.C."/>
            <person name="Singh A."/>
            <person name="Wilkins M.J."/>
            <person name="Karaoz U."/>
            <person name="Brodie E.L."/>
            <person name="Williams K.H."/>
            <person name="Hubbard S.S."/>
            <person name="Banfield J.F."/>
        </authorList>
    </citation>
    <scope>NUCLEOTIDE SEQUENCE [LARGE SCALE GENOMIC DNA]</scope>
</reference>
<evidence type="ECO:0000313" key="2">
    <source>
        <dbReference type="EMBL" id="OGD66886.1"/>
    </source>
</evidence>
<dbReference type="STRING" id="1797582.A2442_03315"/>
<name>A0A1F5EI60_9BACT</name>
<dbReference type="AlphaFoldDB" id="A0A1F5EI60"/>
<protein>
    <submittedName>
        <fullName evidence="2">Uncharacterized protein</fullName>
    </submittedName>
</protein>
<keyword evidence="1" id="KW-1133">Transmembrane helix</keyword>